<evidence type="ECO:0000313" key="1">
    <source>
        <dbReference type="EMBL" id="KKL58000.1"/>
    </source>
</evidence>
<dbReference type="EMBL" id="LAZR01029969">
    <property type="protein sequence ID" value="KKL58000.1"/>
    <property type="molecule type" value="Genomic_DNA"/>
</dbReference>
<proteinExistence type="predicted"/>
<dbReference type="AlphaFoldDB" id="A0A0F9FL60"/>
<name>A0A0F9FL60_9ZZZZ</name>
<accession>A0A0F9FL60</accession>
<reference evidence="1" key="1">
    <citation type="journal article" date="2015" name="Nature">
        <title>Complex archaea that bridge the gap between prokaryotes and eukaryotes.</title>
        <authorList>
            <person name="Spang A."/>
            <person name="Saw J.H."/>
            <person name="Jorgensen S.L."/>
            <person name="Zaremba-Niedzwiedzka K."/>
            <person name="Martijn J."/>
            <person name="Lind A.E."/>
            <person name="van Eijk R."/>
            <person name="Schleper C."/>
            <person name="Guy L."/>
            <person name="Ettema T.J."/>
        </authorList>
    </citation>
    <scope>NUCLEOTIDE SEQUENCE</scope>
</reference>
<gene>
    <name evidence="1" type="ORF">LCGC14_2229760</name>
</gene>
<organism evidence="1">
    <name type="scientific">marine sediment metagenome</name>
    <dbReference type="NCBI Taxonomy" id="412755"/>
    <lineage>
        <taxon>unclassified sequences</taxon>
        <taxon>metagenomes</taxon>
        <taxon>ecological metagenomes</taxon>
    </lineage>
</organism>
<feature type="non-terminal residue" evidence="1">
    <location>
        <position position="1"/>
    </location>
</feature>
<sequence>LQTLRFSAGEGEENQKAKRDELIIRLEQRLKTELGLPEDPIIRVIGEPDLVTIQTLRPKFDVQKHLLVLP</sequence>
<protein>
    <submittedName>
        <fullName evidence="1">Uncharacterized protein</fullName>
    </submittedName>
</protein>
<comment type="caution">
    <text evidence="1">The sequence shown here is derived from an EMBL/GenBank/DDBJ whole genome shotgun (WGS) entry which is preliminary data.</text>
</comment>